<dbReference type="Gene3D" id="4.10.70.10">
    <property type="entry name" value="Disintegrin domain"/>
    <property type="match status" value="1"/>
</dbReference>
<proteinExistence type="predicted"/>
<evidence type="ECO:0000313" key="6">
    <source>
        <dbReference type="Proteomes" id="UP001482620"/>
    </source>
</evidence>
<feature type="non-terminal residue" evidence="5">
    <location>
        <position position="147"/>
    </location>
</feature>
<feature type="transmembrane region" description="Helical" evidence="2">
    <location>
        <begin position="26"/>
        <end position="56"/>
    </location>
</feature>
<dbReference type="Proteomes" id="UP001482620">
    <property type="component" value="Unassembled WGS sequence"/>
</dbReference>
<evidence type="ECO:0000256" key="1">
    <source>
        <dbReference type="PROSITE-ProRule" id="PRU00276"/>
    </source>
</evidence>
<comment type="caution">
    <text evidence="1">Lacks conserved residue(s) required for the propagation of feature annotation.</text>
</comment>
<keyword evidence="5" id="KW-0378">Hydrolase</keyword>
<dbReference type="InterPro" id="IPR001762">
    <property type="entry name" value="Disintegrin_dom"/>
</dbReference>
<feature type="domain" description="Disintegrin" evidence="3">
    <location>
        <begin position="96"/>
        <end position="147"/>
    </location>
</feature>
<reference evidence="5 6" key="1">
    <citation type="submission" date="2021-06" db="EMBL/GenBank/DDBJ databases">
        <authorList>
            <person name="Palmer J.M."/>
        </authorList>
    </citation>
    <scope>NUCLEOTIDE SEQUENCE [LARGE SCALE GENOMIC DNA]</scope>
    <source>
        <strain evidence="6">if_2019</strain>
        <tissue evidence="5">Muscle</tissue>
    </source>
</reference>
<comment type="caution">
    <text evidence="5">The sequence shown here is derived from an EMBL/GenBank/DDBJ whole genome shotgun (WGS) entry which is preliminary data.</text>
</comment>
<keyword evidence="2" id="KW-0812">Transmembrane</keyword>
<dbReference type="InterPro" id="IPR036436">
    <property type="entry name" value="Disintegrin_dom_sf"/>
</dbReference>
<dbReference type="InterPro" id="IPR001590">
    <property type="entry name" value="Peptidase_M12B"/>
</dbReference>
<dbReference type="SUPFAM" id="SSF57552">
    <property type="entry name" value="Blood coagulation inhibitor (disintegrin)"/>
    <property type="match status" value="1"/>
</dbReference>
<dbReference type="Gene3D" id="3.40.390.10">
    <property type="entry name" value="Collagenase (Catalytic Domain)"/>
    <property type="match status" value="1"/>
</dbReference>
<keyword evidence="2" id="KW-1133">Transmembrane helix</keyword>
<dbReference type="SUPFAM" id="SSF55486">
    <property type="entry name" value="Metalloproteases ('zincins'), catalytic domain"/>
    <property type="match status" value="1"/>
</dbReference>
<dbReference type="GO" id="GO:0008237">
    <property type="term" value="F:metallopeptidase activity"/>
    <property type="evidence" value="ECO:0007669"/>
    <property type="project" value="UniProtKB-KW"/>
</dbReference>
<evidence type="ECO:0000259" key="4">
    <source>
        <dbReference type="PROSITE" id="PS50215"/>
    </source>
</evidence>
<evidence type="ECO:0000313" key="5">
    <source>
        <dbReference type="EMBL" id="MEQ2247283.1"/>
    </source>
</evidence>
<gene>
    <name evidence="5" type="primary">ADAM11_1</name>
    <name evidence="5" type="ORF">ILYODFUR_007788</name>
</gene>
<protein>
    <submittedName>
        <fullName evidence="5">Disintegrin and metalloproteinase domain-containing protein 11</fullName>
    </submittedName>
</protein>
<dbReference type="Pfam" id="PF01421">
    <property type="entry name" value="Reprolysin"/>
    <property type="match status" value="1"/>
</dbReference>
<keyword evidence="6" id="KW-1185">Reference proteome</keyword>
<sequence>MGTFVSDCKVMAHTPTVDLAFLTGQKALYCLCFSVCLNVYVSVCVPACVCVCVFVCDHRFYLPRKFSRCSVDEYIQFLLQGGGSCLFNKPNKLLDPPECGNGFVEPGEECDCGSQVECARSGGACCKKCTLTHDAMCSNGLCCSGCK</sequence>
<dbReference type="PANTHER" id="PTHR11905:SF114">
    <property type="entry name" value="DISINTEGRIN AND METALLOPROTEINASE DOMAIN-CONTAINING PROTEIN 11"/>
    <property type="match status" value="1"/>
</dbReference>
<accession>A0ABV0UTK3</accession>
<organism evidence="5 6">
    <name type="scientific">Ilyodon furcidens</name>
    <name type="common">goldbreast splitfin</name>
    <dbReference type="NCBI Taxonomy" id="33524"/>
    <lineage>
        <taxon>Eukaryota</taxon>
        <taxon>Metazoa</taxon>
        <taxon>Chordata</taxon>
        <taxon>Craniata</taxon>
        <taxon>Vertebrata</taxon>
        <taxon>Euteleostomi</taxon>
        <taxon>Actinopterygii</taxon>
        <taxon>Neopterygii</taxon>
        <taxon>Teleostei</taxon>
        <taxon>Neoteleostei</taxon>
        <taxon>Acanthomorphata</taxon>
        <taxon>Ovalentaria</taxon>
        <taxon>Atherinomorphae</taxon>
        <taxon>Cyprinodontiformes</taxon>
        <taxon>Goodeidae</taxon>
        <taxon>Ilyodon</taxon>
    </lineage>
</organism>
<name>A0ABV0UTK3_9TELE</name>
<keyword evidence="5" id="KW-0645">Protease</keyword>
<evidence type="ECO:0000259" key="3">
    <source>
        <dbReference type="PROSITE" id="PS50214"/>
    </source>
</evidence>
<dbReference type="PANTHER" id="PTHR11905">
    <property type="entry name" value="ADAM A DISINTEGRIN AND METALLOPROTEASE DOMAIN"/>
    <property type="match status" value="1"/>
</dbReference>
<dbReference type="SMART" id="SM00050">
    <property type="entry name" value="DISIN"/>
    <property type="match status" value="1"/>
</dbReference>
<dbReference type="PROSITE" id="PS50214">
    <property type="entry name" value="DISINTEGRIN_2"/>
    <property type="match status" value="1"/>
</dbReference>
<dbReference type="EMBL" id="JAHRIQ010081605">
    <property type="protein sequence ID" value="MEQ2247283.1"/>
    <property type="molecule type" value="Genomic_DNA"/>
</dbReference>
<keyword evidence="2" id="KW-0472">Membrane</keyword>
<keyword evidence="5" id="KW-0482">Metalloprotease</keyword>
<evidence type="ECO:0000256" key="2">
    <source>
        <dbReference type="SAM" id="Phobius"/>
    </source>
</evidence>
<feature type="domain" description="Peptidase M12B" evidence="4">
    <location>
        <begin position="10"/>
        <end position="90"/>
    </location>
</feature>
<dbReference type="PROSITE" id="PS50215">
    <property type="entry name" value="ADAM_MEPRO"/>
    <property type="match status" value="1"/>
</dbReference>
<dbReference type="InterPro" id="IPR024079">
    <property type="entry name" value="MetalloPept_cat_dom_sf"/>
</dbReference>